<name>A0A329QQG9_9ACTN</name>
<dbReference type="PANTHER" id="PTHR43861">
    <property type="entry name" value="TRANS-ACONITATE 2-METHYLTRANSFERASE-RELATED"/>
    <property type="match status" value="1"/>
</dbReference>
<sequence length="293" mass="31417">MIIIILISLALASDETTMHPAAGTKATIADAFDGASGEYETIGPEFFELFGRALVDRAGLAPGMRVLDVGCGTGAALLPAAEAVGPTGRVLGIDLAPGMIDRVGRAVAGRGWQHVNVRLGDAEDPPVTEPELDCILAAHVLFFLPAPESALARYHQILTSGGTLAFSTWGPNDPAWKPVYQALFRHIPEGSTPTILPSRDAFSTDESITELLDDAGFTAVQHETITYDVVYASADEWLAWNRSHGARAFWDAIPTEKLPAARDDTRAALRDMVDADGRLHMVTPVRYTVAQRT</sequence>
<protein>
    <submittedName>
        <fullName evidence="2">Class I SAM-dependent methyltransferase</fullName>
    </submittedName>
</protein>
<dbReference type="Pfam" id="PF08241">
    <property type="entry name" value="Methyltransf_11"/>
    <property type="match status" value="1"/>
</dbReference>
<gene>
    <name evidence="2" type="ORF">DPM12_10890</name>
</gene>
<dbReference type="GO" id="GO:0008757">
    <property type="term" value="F:S-adenosylmethionine-dependent methyltransferase activity"/>
    <property type="evidence" value="ECO:0007669"/>
    <property type="project" value="InterPro"/>
</dbReference>
<dbReference type="CDD" id="cd02440">
    <property type="entry name" value="AdoMet_MTases"/>
    <property type="match status" value="1"/>
</dbReference>
<dbReference type="EMBL" id="QMIG01000009">
    <property type="protein sequence ID" value="RAW14161.1"/>
    <property type="molecule type" value="Genomic_DNA"/>
</dbReference>
<comment type="caution">
    <text evidence="2">The sequence shown here is derived from an EMBL/GenBank/DDBJ whole genome shotgun (WGS) entry which is preliminary data.</text>
</comment>
<reference evidence="2 3" key="1">
    <citation type="submission" date="2018-06" db="EMBL/GenBank/DDBJ databases">
        <title>Phytoactinopolyspora halophila sp. nov., a novel halophilic actinomycete isolated from a saline soil in China.</title>
        <authorList>
            <person name="Tang S.-K."/>
        </authorList>
    </citation>
    <scope>NUCLEOTIDE SEQUENCE [LARGE SCALE GENOMIC DNA]</scope>
    <source>
        <strain evidence="2 3">YIM 96934</strain>
    </source>
</reference>
<evidence type="ECO:0000313" key="3">
    <source>
        <dbReference type="Proteomes" id="UP000250462"/>
    </source>
</evidence>
<proteinExistence type="predicted"/>
<dbReference type="SUPFAM" id="SSF53335">
    <property type="entry name" value="S-adenosyl-L-methionine-dependent methyltransferases"/>
    <property type="match status" value="1"/>
</dbReference>
<feature type="domain" description="Methyltransferase type 11" evidence="1">
    <location>
        <begin position="67"/>
        <end position="166"/>
    </location>
</feature>
<dbReference type="AlphaFoldDB" id="A0A329QQG9"/>
<evidence type="ECO:0000313" key="2">
    <source>
        <dbReference type="EMBL" id="RAW14161.1"/>
    </source>
</evidence>
<dbReference type="InterPro" id="IPR013216">
    <property type="entry name" value="Methyltransf_11"/>
</dbReference>
<keyword evidence="3" id="KW-1185">Reference proteome</keyword>
<accession>A0A329QQG9</accession>
<keyword evidence="2" id="KW-0808">Transferase</keyword>
<dbReference type="Gene3D" id="3.40.50.150">
    <property type="entry name" value="Vaccinia Virus protein VP39"/>
    <property type="match status" value="1"/>
</dbReference>
<dbReference type="Proteomes" id="UP000250462">
    <property type="component" value="Unassembled WGS sequence"/>
</dbReference>
<dbReference type="PANTHER" id="PTHR43861:SF1">
    <property type="entry name" value="TRANS-ACONITATE 2-METHYLTRANSFERASE"/>
    <property type="match status" value="1"/>
</dbReference>
<dbReference type="InterPro" id="IPR029063">
    <property type="entry name" value="SAM-dependent_MTases_sf"/>
</dbReference>
<organism evidence="2 3">
    <name type="scientific">Phytoactinopolyspora halophila</name>
    <dbReference type="NCBI Taxonomy" id="1981511"/>
    <lineage>
        <taxon>Bacteria</taxon>
        <taxon>Bacillati</taxon>
        <taxon>Actinomycetota</taxon>
        <taxon>Actinomycetes</taxon>
        <taxon>Jiangellales</taxon>
        <taxon>Jiangellaceae</taxon>
        <taxon>Phytoactinopolyspora</taxon>
    </lineage>
</organism>
<evidence type="ECO:0000259" key="1">
    <source>
        <dbReference type="Pfam" id="PF08241"/>
    </source>
</evidence>
<keyword evidence="2" id="KW-0489">Methyltransferase</keyword>
<dbReference type="GO" id="GO:0032259">
    <property type="term" value="P:methylation"/>
    <property type="evidence" value="ECO:0007669"/>
    <property type="project" value="UniProtKB-KW"/>
</dbReference>